<dbReference type="AlphaFoldDB" id="A0AAV6IS88"/>
<gene>
    <name evidence="2" type="ORF">RHGRI_030450</name>
</gene>
<feature type="signal peptide" evidence="1">
    <location>
        <begin position="1"/>
        <end position="18"/>
    </location>
</feature>
<comment type="caution">
    <text evidence="2">The sequence shown here is derived from an EMBL/GenBank/DDBJ whole genome shotgun (WGS) entry which is preliminary data.</text>
</comment>
<reference evidence="2" key="1">
    <citation type="submission" date="2020-08" db="EMBL/GenBank/DDBJ databases">
        <title>Plant Genome Project.</title>
        <authorList>
            <person name="Zhang R.-G."/>
        </authorList>
    </citation>
    <scope>NUCLEOTIDE SEQUENCE</scope>
    <source>
        <strain evidence="2">WSP0</strain>
        <tissue evidence="2">Leaf</tissue>
    </source>
</reference>
<sequence>MTWLTATMGRMSWVAAVAEEPIWNFNFGGSCPSSTTDDVLVVLEDPQTTYEGFGDCGVIQNQGATLKERVASAASKSGLASRSLPMAIPAGP</sequence>
<protein>
    <submittedName>
        <fullName evidence="2">Uncharacterized protein</fullName>
    </submittedName>
</protein>
<evidence type="ECO:0000256" key="1">
    <source>
        <dbReference type="SAM" id="SignalP"/>
    </source>
</evidence>
<organism evidence="2 3">
    <name type="scientific">Rhododendron griersonianum</name>
    <dbReference type="NCBI Taxonomy" id="479676"/>
    <lineage>
        <taxon>Eukaryota</taxon>
        <taxon>Viridiplantae</taxon>
        <taxon>Streptophyta</taxon>
        <taxon>Embryophyta</taxon>
        <taxon>Tracheophyta</taxon>
        <taxon>Spermatophyta</taxon>
        <taxon>Magnoliopsida</taxon>
        <taxon>eudicotyledons</taxon>
        <taxon>Gunneridae</taxon>
        <taxon>Pentapetalae</taxon>
        <taxon>asterids</taxon>
        <taxon>Ericales</taxon>
        <taxon>Ericaceae</taxon>
        <taxon>Ericoideae</taxon>
        <taxon>Rhodoreae</taxon>
        <taxon>Rhododendron</taxon>
    </lineage>
</organism>
<feature type="chain" id="PRO_5043507222" evidence="1">
    <location>
        <begin position="19"/>
        <end position="92"/>
    </location>
</feature>
<evidence type="ECO:0000313" key="2">
    <source>
        <dbReference type="EMBL" id="KAG5530090.1"/>
    </source>
</evidence>
<accession>A0AAV6IS88</accession>
<dbReference type="Proteomes" id="UP000823749">
    <property type="component" value="Chromosome 10"/>
</dbReference>
<keyword evidence="1" id="KW-0732">Signal</keyword>
<dbReference type="EMBL" id="JACTNZ010000010">
    <property type="protein sequence ID" value="KAG5530090.1"/>
    <property type="molecule type" value="Genomic_DNA"/>
</dbReference>
<proteinExistence type="predicted"/>
<keyword evidence="3" id="KW-1185">Reference proteome</keyword>
<name>A0AAV6IS88_9ERIC</name>
<evidence type="ECO:0000313" key="3">
    <source>
        <dbReference type="Proteomes" id="UP000823749"/>
    </source>
</evidence>